<keyword evidence="1 3" id="KW-0489">Methyltransferase</keyword>
<dbReference type="SUPFAM" id="SSF53335">
    <property type="entry name" value="S-adenosyl-L-methionine-dependent methyltransferases"/>
    <property type="match status" value="1"/>
</dbReference>
<dbReference type="EMBL" id="CP116968">
    <property type="protein sequence ID" value="WNM63308.1"/>
    <property type="molecule type" value="Genomic_DNA"/>
</dbReference>
<evidence type="ECO:0000313" key="4">
    <source>
        <dbReference type="Proteomes" id="UP001302494"/>
    </source>
</evidence>
<sequence>MKPSSIRIVAGQFKGRTIPTLPGRTTRPTSQRAREALFSILGGQIQDATVADLFAGTGAVGLEALSRGATKALFVEENPLAGRSIQQMLTQLKVSPSSQVLIEDVSLAIQNSILVGWRPFDMIFMDPPYRLQNVQQILHHLEEADVMAPTGRLIYEHFHKTTPPIPLGKWSLIRTARYGDTALTFYRPVSPTVKDFDQ</sequence>
<organism evidence="3 4">
    <name type="scientific">Candidatus Nitrospira neomarina</name>
    <dbReference type="NCBI Taxonomy" id="3020899"/>
    <lineage>
        <taxon>Bacteria</taxon>
        <taxon>Pseudomonadati</taxon>
        <taxon>Nitrospirota</taxon>
        <taxon>Nitrospiria</taxon>
        <taxon>Nitrospirales</taxon>
        <taxon>Nitrospiraceae</taxon>
        <taxon>Nitrospira</taxon>
    </lineage>
</organism>
<dbReference type="Pfam" id="PF03602">
    <property type="entry name" value="Cons_hypoth95"/>
    <property type="match status" value="1"/>
</dbReference>
<accession>A0AA96GLA4</accession>
<evidence type="ECO:0000313" key="3">
    <source>
        <dbReference type="EMBL" id="WNM63308.1"/>
    </source>
</evidence>
<dbReference type="CDD" id="cd02440">
    <property type="entry name" value="AdoMet_MTases"/>
    <property type="match status" value="1"/>
</dbReference>
<dbReference type="GO" id="GO:0052913">
    <property type="term" value="F:16S rRNA (guanine(966)-N(2))-methyltransferase activity"/>
    <property type="evidence" value="ECO:0007669"/>
    <property type="project" value="UniProtKB-EC"/>
</dbReference>
<name>A0AA96GLA4_9BACT</name>
<dbReference type="InterPro" id="IPR004398">
    <property type="entry name" value="RNA_MeTrfase_RsmD"/>
</dbReference>
<dbReference type="PANTHER" id="PTHR43542:SF1">
    <property type="entry name" value="METHYLTRANSFERASE"/>
    <property type="match status" value="1"/>
</dbReference>
<dbReference type="InterPro" id="IPR029063">
    <property type="entry name" value="SAM-dependent_MTases_sf"/>
</dbReference>
<dbReference type="AlphaFoldDB" id="A0AA96GLA4"/>
<dbReference type="KEGG" id="nneo:PQG83_06010"/>
<dbReference type="GO" id="GO:0003676">
    <property type="term" value="F:nucleic acid binding"/>
    <property type="evidence" value="ECO:0007669"/>
    <property type="project" value="InterPro"/>
</dbReference>
<dbReference type="RefSeq" id="WP_312747806.1">
    <property type="nucleotide sequence ID" value="NZ_CP116968.1"/>
</dbReference>
<evidence type="ECO:0000256" key="2">
    <source>
        <dbReference type="ARBA" id="ARBA00022679"/>
    </source>
</evidence>
<dbReference type="PIRSF" id="PIRSF004553">
    <property type="entry name" value="CHP00095"/>
    <property type="match status" value="1"/>
</dbReference>
<dbReference type="InterPro" id="IPR002052">
    <property type="entry name" value="DNA_methylase_N6_adenine_CS"/>
</dbReference>
<evidence type="ECO:0000256" key="1">
    <source>
        <dbReference type="ARBA" id="ARBA00022603"/>
    </source>
</evidence>
<dbReference type="PROSITE" id="PS00092">
    <property type="entry name" value="N6_MTASE"/>
    <property type="match status" value="1"/>
</dbReference>
<keyword evidence="2 3" id="KW-0808">Transferase</keyword>
<dbReference type="Gene3D" id="3.40.50.150">
    <property type="entry name" value="Vaccinia Virus protein VP39"/>
    <property type="match status" value="1"/>
</dbReference>
<protein>
    <submittedName>
        <fullName evidence="3">16S rRNA (Guanine(966)-N(2))-methyltransferase RsmD</fullName>
        <ecNumber evidence="3">2.1.1.171</ecNumber>
    </submittedName>
</protein>
<gene>
    <name evidence="3" type="primary">rsmD</name>
    <name evidence="3" type="ORF">PQG83_06010</name>
</gene>
<dbReference type="EC" id="2.1.1.171" evidence="3"/>
<dbReference type="PANTHER" id="PTHR43542">
    <property type="entry name" value="METHYLTRANSFERASE"/>
    <property type="match status" value="1"/>
</dbReference>
<keyword evidence="4" id="KW-1185">Reference proteome</keyword>
<dbReference type="Proteomes" id="UP001302494">
    <property type="component" value="Chromosome"/>
</dbReference>
<proteinExistence type="predicted"/>
<dbReference type="NCBIfam" id="TIGR00095">
    <property type="entry name" value="16S rRNA (guanine(966)-N(2))-methyltransferase RsmD"/>
    <property type="match status" value="1"/>
</dbReference>
<reference evidence="3 4" key="1">
    <citation type="submission" date="2023-01" db="EMBL/GenBank/DDBJ databases">
        <title>Cultivation and genomic characterization of new, ubiquitous marine nitrite-oxidizing bacteria from the Nitrospirales.</title>
        <authorList>
            <person name="Mueller A.J."/>
            <person name="Daebeler A."/>
            <person name="Herbold C.W."/>
            <person name="Kirkegaard R.H."/>
            <person name="Daims H."/>
        </authorList>
    </citation>
    <scope>NUCLEOTIDE SEQUENCE [LARGE SCALE GENOMIC DNA]</scope>
    <source>
        <strain evidence="3 4">DK</strain>
    </source>
</reference>